<protein>
    <submittedName>
        <fullName evidence="1">Uncharacterized protein</fullName>
    </submittedName>
</protein>
<dbReference type="Proteomes" id="UP000257451">
    <property type="component" value="Unassembled WGS sequence"/>
</dbReference>
<organism evidence="1 2">
    <name type="scientific">Mycobacterium marinum</name>
    <dbReference type="NCBI Taxonomy" id="1781"/>
    <lineage>
        <taxon>Bacteria</taxon>
        <taxon>Bacillati</taxon>
        <taxon>Actinomycetota</taxon>
        <taxon>Actinomycetes</taxon>
        <taxon>Mycobacteriales</taxon>
        <taxon>Mycobacteriaceae</taxon>
        <taxon>Mycobacterium</taxon>
        <taxon>Mycobacterium ulcerans group</taxon>
    </lineage>
</organism>
<accession>A0A2Z5YIZ8</accession>
<reference evidence="1 2" key="1">
    <citation type="journal article" date="2018" name="Sci. Rep.">
        <title>Extensive genomic diversity among Mycobacterium marinum strains revealed by whole genome sequencing.</title>
        <authorList>
            <person name="Das S."/>
            <person name="Pettersson B.M."/>
            <person name="Behra P.R."/>
            <person name="Mallick A."/>
            <person name="Cheramie M."/>
            <person name="Ramesh M."/>
            <person name="Shirreff L."/>
            <person name="DuCote T."/>
            <person name="Dasgupta S."/>
            <person name="Ennis D.G."/>
            <person name="Kirsebom L.A."/>
        </authorList>
    </citation>
    <scope>NUCLEOTIDE SEQUENCE [LARGE SCALE GENOMIC DNA]</scope>
    <source>
        <strain evidence="1 2">Davis1</strain>
    </source>
</reference>
<evidence type="ECO:0000313" key="2">
    <source>
        <dbReference type="Proteomes" id="UP000257451"/>
    </source>
</evidence>
<dbReference type="AlphaFoldDB" id="A0A2Z5YIZ8"/>
<comment type="caution">
    <text evidence="1">The sequence shown here is derived from an EMBL/GenBank/DDBJ whole genome shotgun (WGS) entry which is preliminary data.</text>
</comment>
<evidence type="ECO:0000313" key="1">
    <source>
        <dbReference type="EMBL" id="RFZ41398.1"/>
    </source>
</evidence>
<dbReference type="EMBL" id="PEDF01000080">
    <property type="protein sequence ID" value="RFZ41398.1"/>
    <property type="molecule type" value="Genomic_DNA"/>
</dbReference>
<proteinExistence type="predicted"/>
<gene>
    <name evidence="1" type="ORF">DAVIS_02667</name>
</gene>
<sequence>MSTDISLQTTTYQVGNKQWLLDEPTFKPNVTLDISKFSRDEAQLLTIDATGGTYTLAFDGSDPTAGIAEAATAAAVQAALAGLSTIGAGNVSVSGADGGPYTVTFQGALASQDVPLLVADDALLTGGGSSATVSLVNPAHYANGYIPSGTAIGEITATPGLFGPYDDTAVDGREVCYGLTYADVRAVHQNGTVADMVGTGAVVSGAVSASKLPFQSGTGSIDANGKADLPTIRFEA</sequence>
<name>A0A2Z5YIZ8_MYCMR</name>
<dbReference type="RefSeq" id="WP_153234283.1">
    <property type="nucleotide sequence ID" value="NZ_CAXLAS010000025.1"/>
</dbReference>